<evidence type="ECO:0000313" key="2">
    <source>
        <dbReference type="EMBL" id="VDM72882.1"/>
    </source>
</evidence>
<feature type="compositionally biased region" description="Low complexity" evidence="1">
    <location>
        <begin position="73"/>
        <end position="87"/>
    </location>
</feature>
<dbReference type="Proteomes" id="UP000270094">
    <property type="component" value="Unassembled WGS sequence"/>
</dbReference>
<dbReference type="EMBL" id="UYYB01027716">
    <property type="protein sequence ID" value="VDM72882.1"/>
    <property type="molecule type" value="Genomic_DNA"/>
</dbReference>
<reference evidence="2 3" key="1">
    <citation type="submission" date="2018-11" db="EMBL/GenBank/DDBJ databases">
        <authorList>
            <consortium name="Pathogen Informatics"/>
        </authorList>
    </citation>
    <scope>NUCLEOTIDE SEQUENCE [LARGE SCALE GENOMIC DNA]</scope>
</reference>
<organism evidence="2 3">
    <name type="scientific">Strongylus vulgaris</name>
    <name type="common">Blood worm</name>
    <dbReference type="NCBI Taxonomy" id="40348"/>
    <lineage>
        <taxon>Eukaryota</taxon>
        <taxon>Metazoa</taxon>
        <taxon>Ecdysozoa</taxon>
        <taxon>Nematoda</taxon>
        <taxon>Chromadorea</taxon>
        <taxon>Rhabditida</taxon>
        <taxon>Rhabditina</taxon>
        <taxon>Rhabditomorpha</taxon>
        <taxon>Strongyloidea</taxon>
        <taxon>Strongylidae</taxon>
        <taxon>Strongylus</taxon>
    </lineage>
</organism>
<sequence length="131" mass="13948">VATARPVSSIETEEASDDVARPLSHVTKNRVRPPGKRPVSMLLIKKKGSADNLIESPTHTASNEAVEKSTFGSAITATTPSTTSPTSHPVGYAQKMPSSTTPPTKIVPMRPPPAEVKKEEKREHSLSAPSK</sequence>
<gene>
    <name evidence="2" type="ORF">SVUK_LOCUS7880</name>
</gene>
<name>A0A3P7L0E2_STRVU</name>
<evidence type="ECO:0000256" key="1">
    <source>
        <dbReference type="SAM" id="MobiDB-lite"/>
    </source>
</evidence>
<dbReference type="AlphaFoldDB" id="A0A3P7L0E2"/>
<dbReference type="OrthoDB" id="10255964at2759"/>
<feature type="region of interest" description="Disordered" evidence="1">
    <location>
        <begin position="1"/>
        <end position="131"/>
    </location>
</feature>
<feature type="non-terminal residue" evidence="2">
    <location>
        <position position="1"/>
    </location>
</feature>
<feature type="compositionally biased region" description="Basic and acidic residues" evidence="1">
    <location>
        <begin position="115"/>
        <end position="125"/>
    </location>
</feature>
<proteinExistence type="predicted"/>
<keyword evidence="3" id="KW-1185">Reference proteome</keyword>
<accession>A0A3P7L0E2</accession>
<evidence type="ECO:0000313" key="3">
    <source>
        <dbReference type="Proteomes" id="UP000270094"/>
    </source>
</evidence>
<protein>
    <submittedName>
        <fullName evidence="2">Uncharacterized protein</fullName>
    </submittedName>
</protein>